<evidence type="ECO:0000256" key="1">
    <source>
        <dbReference type="ARBA" id="ARBA00022845"/>
    </source>
</evidence>
<reference evidence="4" key="1">
    <citation type="submission" date="2015-10" db="EMBL/GenBank/DDBJ databases">
        <authorList>
            <person name="Regsiter A."/>
            <person name="william w."/>
        </authorList>
    </citation>
    <scope>NUCLEOTIDE SEQUENCE</scope>
    <source>
        <strain evidence="4">Montdore</strain>
    </source>
</reference>
<dbReference type="GO" id="GO:0004518">
    <property type="term" value="F:nuclease activity"/>
    <property type="evidence" value="ECO:0007669"/>
    <property type="project" value="InterPro"/>
</dbReference>
<organism evidence="4 5">
    <name type="scientific">Tuber aestivum</name>
    <name type="common">summer truffle</name>
    <dbReference type="NCBI Taxonomy" id="59557"/>
    <lineage>
        <taxon>Eukaryota</taxon>
        <taxon>Fungi</taxon>
        <taxon>Dikarya</taxon>
        <taxon>Ascomycota</taxon>
        <taxon>Pezizomycotina</taxon>
        <taxon>Pezizomycetes</taxon>
        <taxon>Pezizales</taxon>
        <taxon>Tuberaceae</taxon>
        <taxon>Tuber</taxon>
    </lineage>
</organism>
<dbReference type="CDD" id="cd09902">
    <property type="entry name" value="H3TH_MKT1"/>
    <property type="match status" value="1"/>
</dbReference>
<name>A0A292PHR3_9PEZI</name>
<dbReference type="InterPro" id="IPR022039">
    <property type="entry name" value="MKT1_C"/>
</dbReference>
<dbReference type="Proteomes" id="UP001412239">
    <property type="component" value="Unassembled WGS sequence"/>
</dbReference>
<keyword evidence="1" id="KW-0810">Translation regulation</keyword>
<dbReference type="Gene3D" id="3.40.50.1010">
    <property type="entry name" value="5'-nuclease"/>
    <property type="match status" value="1"/>
</dbReference>
<evidence type="ECO:0000313" key="5">
    <source>
        <dbReference type="Proteomes" id="UP001412239"/>
    </source>
</evidence>
<accession>A0A292PHR3</accession>
<dbReference type="GO" id="GO:0006974">
    <property type="term" value="P:DNA damage response"/>
    <property type="evidence" value="ECO:0007669"/>
    <property type="project" value="UniProtKB-ARBA"/>
</dbReference>
<feature type="domain" description="XPG-I" evidence="3">
    <location>
        <begin position="144"/>
        <end position="213"/>
    </location>
</feature>
<gene>
    <name evidence="4" type="ORF">GSTUAT00009056001</name>
</gene>
<dbReference type="CDD" id="cd09858">
    <property type="entry name" value="PIN_MKT1"/>
    <property type="match status" value="1"/>
</dbReference>
<evidence type="ECO:0000313" key="4">
    <source>
        <dbReference type="EMBL" id="CUS06852.1"/>
    </source>
</evidence>
<dbReference type="SUPFAM" id="SSF88723">
    <property type="entry name" value="PIN domain-like"/>
    <property type="match status" value="1"/>
</dbReference>
<dbReference type="Pfam" id="PF00867">
    <property type="entry name" value="XPG_I"/>
    <property type="match status" value="1"/>
</dbReference>
<dbReference type="InterPro" id="IPR006084">
    <property type="entry name" value="XPG/Rad2"/>
</dbReference>
<dbReference type="EMBL" id="LN891304">
    <property type="protein sequence ID" value="CUS06852.1"/>
    <property type="molecule type" value="Genomic_DNA"/>
</dbReference>
<dbReference type="GO" id="GO:0006417">
    <property type="term" value="P:regulation of translation"/>
    <property type="evidence" value="ECO:0007669"/>
    <property type="project" value="UniProtKB-KW"/>
</dbReference>
<dbReference type="PANTHER" id="PTHR11081">
    <property type="entry name" value="FLAP ENDONUCLEASE FAMILY MEMBER"/>
    <property type="match status" value="1"/>
</dbReference>
<evidence type="ECO:0000259" key="3">
    <source>
        <dbReference type="SMART" id="SM00484"/>
    </source>
</evidence>
<dbReference type="InterPro" id="IPR022040">
    <property type="entry name" value="MKT1_N"/>
</dbReference>
<dbReference type="InterPro" id="IPR006086">
    <property type="entry name" value="XPG-I_dom"/>
</dbReference>
<dbReference type="InterPro" id="IPR029060">
    <property type="entry name" value="PIN-like_dom_sf"/>
</dbReference>
<dbReference type="Pfam" id="PF12246">
    <property type="entry name" value="MKT1_C"/>
    <property type="match status" value="1"/>
</dbReference>
<evidence type="ECO:0000256" key="2">
    <source>
        <dbReference type="ARBA" id="ARBA00024023"/>
    </source>
</evidence>
<protein>
    <recommendedName>
        <fullName evidence="3">XPG-I domain-containing protein</fullName>
    </recommendedName>
</protein>
<dbReference type="SMART" id="SM00484">
    <property type="entry name" value="XPGI"/>
    <property type="match status" value="1"/>
</dbReference>
<dbReference type="AlphaFoldDB" id="A0A292PHR3"/>
<dbReference type="Pfam" id="PF12247">
    <property type="entry name" value="MKT1_N"/>
    <property type="match status" value="1"/>
</dbReference>
<comment type="similarity">
    <text evidence="2">Belongs to the XPG/RAD2 endonuclease family.</text>
</comment>
<dbReference type="InterPro" id="IPR037314">
    <property type="entry name" value="MKT1_H3TH"/>
</dbReference>
<sequence>MPIRSLDVWATSHNKSQTLPLSVLRDTTIGIEADHYLLRLLTTSPSKEPLVTALGGFPFGLRYAVEGDIEDFQKAGIKPVFVFSGLKIVRNEKPFGVNDDGPAKRSQAWDLYDQGLASEAVEAFGAAGTLQPHEVYKYFIKILHECAVDFQVAPYSAWPQLVYLEKNGFVDSICGNSELFFFDVEKVIVHLTPGQSGSFTWLNKQRLLSDLQLTNDMFIDACMLAGSEVCRAFPPFEGSPHNAFMSSVELLKRCRNVATVVSTHPEPIQQSGYLDRYRKARAAVKHHAIFTSDGKAEPLDFTEAPSDVHEFIGQRLPEELYYYLSKGVIGPQVLDMLATGELIEIAPFDNGDSDEYKKFLENLNPLRTQALGLLAHPLHRFWHNKEINVYYWFDKNKPRKLIHKEVSVSPAEQTRKWNVRESVFKPELEKYGSSIGLAFAISSLKSDSFAAKTIAPKDEVKLLDTGDEILMNTHWRMLQLRGFIGSENHSLTPWGRALEAAISTLDPGDNLDEPVYLGIELLRLKVLKPDNFSPSLSGAPTRGTEDERTYIMLISRVASLVPISHKPIGYTGPLSRNLLGFNSFITKFTRTMRSFAEMTLVNLLMNGDADRGKRTDWTELGLGIPFIDEVSAGLGIAAKTYLDELSNETGPIPEVTRRTQKEKLPLMFAQAVDIEADVDLAFRTWDAVIAAVKSLQKENQLASEAEVFLAADKWLAGRR</sequence>
<dbReference type="GO" id="GO:0003730">
    <property type="term" value="F:mRNA 3'-UTR binding"/>
    <property type="evidence" value="ECO:0007669"/>
    <property type="project" value="TreeGrafter"/>
</dbReference>
<keyword evidence="5" id="KW-1185">Reference proteome</keyword>
<dbReference type="PANTHER" id="PTHR11081:SF32">
    <property type="entry name" value="POST-TRANSCRIPTIONAL REGULATOR MKT1"/>
    <property type="match status" value="1"/>
</dbReference>
<proteinExistence type="inferred from homology"/>